<evidence type="ECO:0000313" key="2">
    <source>
        <dbReference type="Proteomes" id="UP000504632"/>
    </source>
</evidence>
<dbReference type="PANTHER" id="PTHR15011:SF3">
    <property type="entry name" value="APOLIPOPROTEIN F"/>
    <property type="match status" value="1"/>
</dbReference>
<feature type="compositionally biased region" description="Low complexity" evidence="1">
    <location>
        <begin position="295"/>
        <end position="345"/>
    </location>
</feature>
<reference evidence="3" key="1">
    <citation type="submission" date="2025-08" db="UniProtKB">
        <authorList>
            <consortium name="RefSeq"/>
        </authorList>
    </citation>
    <scope>IDENTIFICATION</scope>
</reference>
<accession>A0A6J2VS58</accession>
<dbReference type="CTD" id="319"/>
<evidence type="ECO:0000256" key="1">
    <source>
        <dbReference type="SAM" id="MobiDB-lite"/>
    </source>
</evidence>
<dbReference type="InterPro" id="IPR026114">
    <property type="entry name" value="APOF"/>
</dbReference>
<dbReference type="OrthoDB" id="9895613at2759"/>
<dbReference type="GO" id="GO:0008203">
    <property type="term" value="P:cholesterol metabolic process"/>
    <property type="evidence" value="ECO:0007669"/>
    <property type="project" value="TreeGrafter"/>
</dbReference>
<evidence type="ECO:0000313" key="3">
    <source>
        <dbReference type="RefSeq" id="XP_030634559.1"/>
    </source>
</evidence>
<feature type="region of interest" description="Disordered" evidence="1">
    <location>
        <begin position="52"/>
        <end position="73"/>
    </location>
</feature>
<feature type="compositionally biased region" description="Polar residues" evidence="1">
    <location>
        <begin position="58"/>
        <end position="69"/>
    </location>
</feature>
<protein>
    <submittedName>
        <fullName evidence="3">Uncharacterized protein apof isoform X1</fullName>
    </submittedName>
</protein>
<dbReference type="RefSeq" id="XP_030634559.1">
    <property type="nucleotide sequence ID" value="XM_030778699.1"/>
</dbReference>
<proteinExistence type="predicted"/>
<gene>
    <name evidence="3" type="primary">apof</name>
</gene>
<dbReference type="Proteomes" id="UP000504632">
    <property type="component" value="Chromosome 6"/>
</dbReference>
<keyword evidence="2" id="KW-1185">Reference proteome</keyword>
<feature type="region of interest" description="Disordered" evidence="1">
    <location>
        <begin position="289"/>
        <end position="345"/>
    </location>
</feature>
<dbReference type="InParanoid" id="A0A6J2VS58"/>
<dbReference type="Pfam" id="PF15148">
    <property type="entry name" value="Apolipo_F"/>
    <property type="match status" value="1"/>
</dbReference>
<name>A0A6J2VS58_CHACN</name>
<dbReference type="AlphaFoldDB" id="A0A6J2VS58"/>
<dbReference type="PANTHER" id="PTHR15011">
    <property type="entry name" value="APOLIPOPROTEIN F"/>
    <property type="match status" value="1"/>
</dbReference>
<organism evidence="2 3">
    <name type="scientific">Chanos chanos</name>
    <name type="common">Milkfish</name>
    <name type="synonym">Mugil chanos</name>
    <dbReference type="NCBI Taxonomy" id="29144"/>
    <lineage>
        <taxon>Eukaryota</taxon>
        <taxon>Metazoa</taxon>
        <taxon>Chordata</taxon>
        <taxon>Craniata</taxon>
        <taxon>Vertebrata</taxon>
        <taxon>Euteleostomi</taxon>
        <taxon>Actinopterygii</taxon>
        <taxon>Neopterygii</taxon>
        <taxon>Teleostei</taxon>
        <taxon>Ostariophysi</taxon>
        <taxon>Gonorynchiformes</taxon>
        <taxon>Chanidae</taxon>
        <taxon>Chanos</taxon>
    </lineage>
</organism>
<dbReference type="GO" id="GO:0005615">
    <property type="term" value="C:extracellular space"/>
    <property type="evidence" value="ECO:0007669"/>
    <property type="project" value="TreeGrafter"/>
</dbReference>
<dbReference type="GeneID" id="115815709"/>
<sequence>MRRLNCNYTVIRGNRRDLFSPPFSVIVNMWGPSFRWLLLVHILLMETALGRGPPPLSARNNRPPETSKFTEGITAVSESGDPSWAVPKDNLPSSAQLNISKNLPSSAQLNISKNLPSSAQHIISKNLPSSAQLNISKNLPSSAQLNISKNLPSSAQLNISKNLPSSAQLNISKNLPSSAQLNISKNLLNSAQLNISNLFSSLQGEVRLHGDVGCEGMLSGAGLTDLQSRGALFSEELLGLVLVPVLVSAGCVSEAQTLILRLYTLLGQTDTEDLLQDLLELIQLNSKNRQTHVTHTSSSHSSRSNSSSQNTSSADSSAPYTSSPDRSTSSSYPHVSSLNPSVSNPSSAVVEVAPQRHLQALLFNIQQLAHTGARWPGAAGRRCRGWLRISGVELLGEVAPGGVGSFKEALQACRSLGLKCAGVAQRGVSPGHYHVILRQGSRIIPSLSSTGQSESWVQQCGGVRGLRWRRDGWSRRDCVNKEEERVYTVVEWIPAISTLYNLGTAVYYASVNCSETAKERAILSALDLGTDALMAVTGGTVGVAGYAFGAGVKTGVKAGIKYLLNTMKQEEDLLMNQNSWEEGTHIMQ</sequence>